<reference evidence="2 3" key="1">
    <citation type="submission" date="2017-08" db="EMBL/GenBank/DDBJ databases">
        <title>Aliifodinibius alkalisoli sp. nov., isolated from saline alkaline soil.</title>
        <authorList>
            <person name="Liu D."/>
            <person name="Zhang G."/>
        </authorList>
    </citation>
    <scope>NUCLEOTIDE SEQUENCE [LARGE SCALE GENOMIC DNA]</scope>
    <source>
        <strain evidence="2 3">WN023</strain>
    </source>
</reference>
<dbReference type="Proteomes" id="UP000218831">
    <property type="component" value="Unassembled WGS sequence"/>
</dbReference>
<organism evidence="2 3">
    <name type="scientific">Fodinibius salipaludis</name>
    <dbReference type="NCBI Taxonomy" id="2032627"/>
    <lineage>
        <taxon>Bacteria</taxon>
        <taxon>Pseudomonadati</taxon>
        <taxon>Balneolota</taxon>
        <taxon>Balneolia</taxon>
        <taxon>Balneolales</taxon>
        <taxon>Balneolaceae</taxon>
        <taxon>Fodinibius</taxon>
    </lineage>
</organism>
<keyword evidence="1" id="KW-1133">Transmembrane helix</keyword>
<name>A0A2A2GBH3_9BACT</name>
<proteinExistence type="predicted"/>
<gene>
    <name evidence="2" type="ORF">CK503_04285</name>
</gene>
<keyword evidence="1" id="KW-0472">Membrane</keyword>
<evidence type="ECO:0000313" key="2">
    <source>
        <dbReference type="EMBL" id="PAU94698.1"/>
    </source>
</evidence>
<evidence type="ECO:0000256" key="1">
    <source>
        <dbReference type="SAM" id="Phobius"/>
    </source>
</evidence>
<dbReference type="AlphaFoldDB" id="A0A2A2GBH3"/>
<dbReference type="RefSeq" id="WP_095605564.1">
    <property type="nucleotide sequence ID" value="NZ_NSKE01000003.1"/>
</dbReference>
<keyword evidence="1" id="KW-0812">Transmembrane</keyword>
<feature type="transmembrane region" description="Helical" evidence="1">
    <location>
        <begin position="38"/>
        <end position="59"/>
    </location>
</feature>
<dbReference type="OrthoDB" id="1524864at2"/>
<comment type="caution">
    <text evidence="2">The sequence shown here is derived from an EMBL/GenBank/DDBJ whole genome shotgun (WGS) entry which is preliminary data.</text>
</comment>
<protein>
    <submittedName>
        <fullName evidence="2">Uncharacterized protein</fullName>
    </submittedName>
</protein>
<evidence type="ECO:0000313" key="3">
    <source>
        <dbReference type="Proteomes" id="UP000218831"/>
    </source>
</evidence>
<dbReference type="EMBL" id="NSKE01000003">
    <property type="protein sequence ID" value="PAU94698.1"/>
    <property type="molecule type" value="Genomic_DNA"/>
</dbReference>
<keyword evidence="3" id="KW-1185">Reference proteome</keyword>
<feature type="transmembrane region" description="Helical" evidence="1">
    <location>
        <begin position="71"/>
        <end position="88"/>
    </location>
</feature>
<sequence>MTNEAILQRLRRFLFGVVAFTLIGIVVELILLEHTEETLQWIPFIASIVGGISVATAWLKPNGITLKAFRWIMVGMIVISFLGVYFHFQGNLDFIREINPSYSLSESIWPAIKGSYPLLAPGVFFLVGILGSAATYKHPKLEE</sequence>
<accession>A0A2A2GBH3</accession>
<feature type="transmembrane region" description="Helical" evidence="1">
    <location>
        <begin position="108"/>
        <end position="130"/>
    </location>
</feature>
<feature type="transmembrane region" description="Helical" evidence="1">
    <location>
        <begin position="12"/>
        <end position="32"/>
    </location>
</feature>